<protein>
    <submittedName>
        <fullName evidence="3">Tripartite tricarboxylate transporter substrate binding protein</fullName>
    </submittedName>
</protein>
<dbReference type="Proteomes" id="UP001139516">
    <property type="component" value="Unassembled WGS sequence"/>
</dbReference>
<dbReference type="PIRSF" id="PIRSF017082">
    <property type="entry name" value="YflP"/>
    <property type="match status" value="1"/>
</dbReference>
<dbReference type="AlphaFoldDB" id="A0A9X1Y915"/>
<feature type="compositionally biased region" description="Low complexity" evidence="2">
    <location>
        <begin position="18"/>
        <end position="28"/>
    </location>
</feature>
<dbReference type="PROSITE" id="PS51318">
    <property type="entry name" value="TAT"/>
    <property type="match status" value="1"/>
</dbReference>
<proteinExistence type="inferred from homology"/>
<dbReference type="Gene3D" id="3.40.190.150">
    <property type="entry name" value="Bordetella uptake gene, domain 1"/>
    <property type="match status" value="1"/>
</dbReference>
<comment type="caution">
    <text evidence="3">The sequence shown here is derived from an EMBL/GenBank/DDBJ whole genome shotgun (WGS) entry which is preliminary data.</text>
</comment>
<dbReference type="Pfam" id="PF03401">
    <property type="entry name" value="TctC"/>
    <property type="match status" value="1"/>
</dbReference>
<evidence type="ECO:0000313" key="4">
    <source>
        <dbReference type="Proteomes" id="UP001139516"/>
    </source>
</evidence>
<dbReference type="PANTHER" id="PTHR42928:SF5">
    <property type="entry name" value="BLR1237 PROTEIN"/>
    <property type="match status" value="1"/>
</dbReference>
<reference evidence="3" key="1">
    <citation type="submission" date="2022-04" db="EMBL/GenBank/DDBJ databases">
        <title>Roseomonas acroporae sp. nov., isolated from coral Acropora digitifera.</title>
        <authorList>
            <person name="Sun H."/>
        </authorList>
    </citation>
    <scope>NUCLEOTIDE SEQUENCE</scope>
    <source>
        <strain evidence="3">NAR14</strain>
    </source>
</reference>
<organism evidence="3 4">
    <name type="scientific">Roseomonas acroporae</name>
    <dbReference type="NCBI Taxonomy" id="2937791"/>
    <lineage>
        <taxon>Bacteria</taxon>
        <taxon>Pseudomonadati</taxon>
        <taxon>Pseudomonadota</taxon>
        <taxon>Alphaproteobacteria</taxon>
        <taxon>Acetobacterales</taxon>
        <taxon>Roseomonadaceae</taxon>
        <taxon>Roseomonas</taxon>
    </lineage>
</organism>
<dbReference type="PANTHER" id="PTHR42928">
    <property type="entry name" value="TRICARBOXYLATE-BINDING PROTEIN"/>
    <property type="match status" value="1"/>
</dbReference>
<dbReference type="Gene3D" id="3.40.190.10">
    <property type="entry name" value="Periplasmic binding protein-like II"/>
    <property type="match status" value="1"/>
</dbReference>
<evidence type="ECO:0000256" key="1">
    <source>
        <dbReference type="ARBA" id="ARBA00006987"/>
    </source>
</evidence>
<dbReference type="CDD" id="cd13578">
    <property type="entry name" value="PBP2_Bug27"/>
    <property type="match status" value="1"/>
</dbReference>
<gene>
    <name evidence="3" type="ORF">M0638_08170</name>
</gene>
<name>A0A9X1Y915_9PROT</name>
<dbReference type="EMBL" id="JALPRX010000029">
    <property type="protein sequence ID" value="MCK8784352.1"/>
    <property type="molecule type" value="Genomic_DNA"/>
</dbReference>
<evidence type="ECO:0000256" key="2">
    <source>
        <dbReference type="SAM" id="MobiDB-lite"/>
    </source>
</evidence>
<keyword evidence="4" id="KW-1185">Reference proteome</keyword>
<dbReference type="InterPro" id="IPR042100">
    <property type="entry name" value="Bug_dom1"/>
</dbReference>
<sequence length="345" mass="35670">MLTRRTILATGLGAASLPAAGRPVRAQPPAQPPAQAPAQPPAAPEPGWPDRPVRIVVPFPPGGSTDLLARQLAEKLNVALGQTVLVENRAGAGGTTGSDYVAKSAPDGNTLLMGVTGTHGIAPSLFPNLPYQPLRDFAPVSLMVTAPLVLVCHPSLPATTLAEFVALAKARPGTVTYGTPGNGTSMHLTGVLFDLQAGTQLVHVPYRGTAGAMNDLVSGQIQTMFGDLLTVLPQVRAGGIRAIAVTAKARNALLPAVPTMDESGLPGFQTLSWQGLFAPARTPPAIVERLSRETRAAMTAPDVNGFFAAQGFAVGGSTPAEFRDLVAAENTKWAEVVRAGNVRPD</sequence>
<evidence type="ECO:0000313" key="3">
    <source>
        <dbReference type="EMBL" id="MCK8784352.1"/>
    </source>
</evidence>
<comment type="similarity">
    <text evidence="1">Belongs to the UPF0065 (bug) family.</text>
</comment>
<accession>A0A9X1Y915</accession>
<dbReference type="SUPFAM" id="SSF53850">
    <property type="entry name" value="Periplasmic binding protein-like II"/>
    <property type="match status" value="1"/>
</dbReference>
<dbReference type="RefSeq" id="WP_248666476.1">
    <property type="nucleotide sequence ID" value="NZ_JALPRX010000029.1"/>
</dbReference>
<feature type="compositionally biased region" description="Pro residues" evidence="2">
    <location>
        <begin position="29"/>
        <end position="49"/>
    </location>
</feature>
<dbReference type="InterPro" id="IPR005064">
    <property type="entry name" value="BUG"/>
</dbReference>
<feature type="region of interest" description="Disordered" evidence="2">
    <location>
        <begin position="12"/>
        <end position="51"/>
    </location>
</feature>
<dbReference type="InterPro" id="IPR006311">
    <property type="entry name" value="TAT_signal"/>
</dbReference>